<dbReference type="PANTHER" id="PTHR30250">
    <property type="entry name" value="PST FAMILY PREDICTED COLANIC ACID TRANSPORTER"/>
    <property type="match status" value="1"/>
</dbReference>
<feature type="transmembrane region" description="Helical" evidence="6">
    <location>
        <begin position="71"/>
        <end position="92"/>
    </location>
</feature>
<feature type="transmembrane region" description="Helical" evidence="6">
    <location>
        <begin position="302"/>
        <end position="321"/>
    </location>
</feature>
<feature type="transmembrane region" description="Helical" evidence="6">
    <location>
        <begin position="112"/>
        <end position="131"/>
    </location>
</feature>
<proteinExistence type="predicted"/>
<feature type="transmembrane region" description="Helical" evidence="6">
    <location>
        <begin position="171"/>
        <end position="188"/>
    </location>
</feature>
<dbReference type="InterPro" id="IPR050833">
    <property type="entry name" value="Poly_Biosynth_Transport"/>
</dbReference>
<evidence type="ECO:0000256" key="2">
    <source>
        <dbReference type="ARBA" id="ARBA00022475"/>
    </source>
</evidence>
<reference evidence="7 8" key="1">
    <citation type="journal article" date="2011" name="J. Bacteriol.">
        <title>Complete genome sequence of the haloaromatic acid-degrading bacterium Achromobacter xylosoxidans A8.</title>
        <authorList>
            <person name="Strnad H."/>
            <person name="Ridl J."/>
            <person name="Paces J."/>
            <person name="Kolar M."/>
            <person name="Vlcek C."/>
            <person name="Paces V."/>
        </authorList>
    </citation>
    <scope>NUCLEOTIDE SEQUENCE [LARGE SCALE GENOMIC DNA]</scope>
    <source>
        <strain evidence="7 8">A8</strain>
    </source>
</reference>
<dbReference type="STRING" id="762376.AXYL_06289"/>
<evidence type="ECO:0000256" key="6">
    <source>
        <dbReference type="SAM" id="Phobius"/>
    </source>
</evidence>
<comment type="subcellular location">
    <subcellularLocation>
        <location evidence="1">Cell membrane</location>
        <topology evidence="1">Multi-pass membrane protein</topology>
    </subcellularLocation>
</comment>
<gene>
    <name evidence="7" type="ordered locus">AXYL_06289</name>
</gene>
<evidence type="ECO:0000256" key="3">
    <source>
        <dbReference type="ARBA" id="ARBA00022692"/>
    </source>
</evidence>
<dbReference type="AlphaFoldDB" id="E3HQE8"/>
<dbReference type="EMBL" id="CP002287">
    <property type="protein sequence ID" value="ADP19582.1"/>
    <property type="molecule type" value="Genomic_DNA"/>
</dbReference>
<dbReference type="KEGG" id="axy:AXYL_06289"/>
<feature type="transmembrane region" description="Helical" evidence="6">
    <location>
        <begin position="143"/>
        <end position="165"/>
    </location>
</feature>
<evidence type="ECO:0000313" key="8">
    <source>
        <dbReference type="Proteomes" id="UP000006876"/>
    </source>
</evidence>
<evidence type="ECO:0008006" key="9">
    <source>
        <dbReference type="Google" id="ProtNLM"/>
    </source>
</evidence>
<keyword evidence="3 6" id="KW-0812">Transmembrane</keyword>
<evidence type="ECO:0000256" key="4">
    <source>
        <dbReference type="ARBA" id="ARBA00022989"/>
    </source>
</evidence>
<keyword evidence="5 6" id="KW-0472">Membrane</keyword>
<name>E3HQE8_ACHXA</name>
<feature type="transmembrane region" description="Helical" evidence="6">
    <location>
        <begin position="37"/>
        <end position="59"/>
    </location>
</feature>
<dbReference type="PANTHER" id="PTHR30250:SF28">
    <property type="entry name" value="POLYSACCHARIDE BIOSYNTHESIS PROTEIN"/>
    <property type="match status" value="1"/>
</dbReference>
<dbReference type="Proteomes" id="UP000006876">
    <property type="component" value="Chromosome"/>
</dbReference>
<accession>E3HQE8</accession>
<keyword evidence="2" id="KW-1003">Cell membrane</keyword>
<keyword evidence="4 6" id="KW-1133">Transmembrane helix</keyword>
<dbReference type="GO" id="GO:0005886">
    <property type="term" value="C:plasma membrane"/>
    <property type="evidence" value="ECO:0007669"/>
    <property type="project" value="UniProtKB-SubCell"/>
</dbReference>
<evidence type="ECO:0000256" key="5">
    <source>
        <dbReference type="ARBA" id="ARBA00023136"/>
    </source>
</evidence>
<sequence length="410" mass="44165">MRSILILVSGAGLAHLITAIALPFLTRLYTPNEFSTLAAFSAVLSTISVAACLRFDIAIPLASRDEEARHLLGFALAATSVMAFVAAVVVFWKGDALAALFGRGLSTAHLWLMPLGIICAGAYAAFQNWFIREKKFWSIAKSRIAQSIASVGTQVTLGILGAGAVGLLTGYIFNTGIGFLILCGIWWYSRGSRPTLHAELPPSPKATWKKYDQFPKFSVVEALANSASTQIPLMIIAASLTGPEAGYLLLGISIIQAPMAVLGSSISQVFISQAPEQYRQGKLNQFVSSMLKNLLKTGGPPLLVLGAVSPFCFGIIFGAGWERAGTLVAWMTPWFILQFVVAPVSSSLHIIGALRLALFVQVLGFLLRTGAVYLCTRFASDWVSEVYALTGALFYLFYLAVTMMAIKKHR</sequence>
<dbReference type="HOGENOM" id="CLU_037830_2_0_4"/>
<protein>
    <recommendedName>
        <fullName evidence="9">Polysaccharide biosynthesis family protein</fullName>
    </recommendedName>
</protein>
<organism evidence="7 8">
    <name type="scientific">Achromobacter xylosoxidans (strain A8)</name>
    <dbReference type="NCBI Taxonomy" id="762376"/>
    <lineage>
        <taxon>Bacteria</taxon>
        <taxon>Pseudomonadati</taxon>
        <taxon>Pseudomonadota</taxon>
        <taxon>Betaproteobacteria</taxon>
        <taxon>Burkholderiales</taxon>
        <taxon>Alcaligenaceae</taxon>
        <taxon>Achromobacter</taxon>
    </lineage>
</organism>
<dbReference type="eggNOG" id="COG2244">
    <property type="taxonomic scope" value="Bacteria"/>
</dbReference>
<evidence type="ECO:0000256" key="1">
    <source>
        <dbReference type="ARBA" id="ARBA00004651"/>
    </source>
</evidence>
<dbReference type="Pfam" id="PF13440">
    <property type="entry name" value="Polysacc_synt_3"/>
    <property type="match status" value="1"/>
</dbReference>
<evidence type="ECO:0000313" key="7">
    <source>
        <dbReference type="EMBL" id="ADP19582.1"/>
    </source>
</evidence>
<feature type="transmembrane region" description="Helical" evidence="6">
    <location>
        <begin position="386"/>
        <end position="406"/>
    </location>
</feature>